<keyword evidence="1" id="KW-1133">Transmembrane helix</keyword>
<evidence type="ECO:0000313" key="2">
    <source>
        <dbReference type="EMBL" id="MDF3292385.1"/>
    </source>
</evidence>
<evidence type="ECO:0000313" key="3">
    <source>
        <dbReference type="Proteomes" id="UP001216579"/>
    </source>
</evidence>
<dbReference type="Proteomes" id="UP001216579">
    <property type="component" value="Unassembled WGS sequence"/>
</dbReference>
<gene>
    <name evidence="2" type="ORF">P3G67_24750</name>
</gene>
<keyword evidence="1" id="KW-0812">Transmembrane</keyword>
<dbReference type="RefSeq" id="WP_276095451.1">
    <property type="nucleotide sequence ID" value="NZ_JARJBC010000017.1"/>
</dbReference>
<comment type="caution">
    <text evidence="2">The sequence shown here is derived from an EMBL/GenBank/DDBJ whole genome shotgun (WGS) entry which is preliminary data.</text>
</comment>
<organism evidence="2 3">
    <name type="scientific">Streptomyces silvisoli</name>
    <dbReference type="NCBI Taxonomy" id="3034235"/>
    <lineage>
        <taxon>Bacteria</taxon>
        <taxon>Bacillati</taxon>
        <taxon>Actinomycetota</taxon>
        <taxon>Actinomycetes</taxon>
        <taxon>Kitasatosporales</taxon>
        <taxon>Streptomycetaceae</taxon>
        <taxon>Streptomyces</taxon>
    </lineage>
</organism>
<sequence length="84" mass="8837">MFHQLRRGFLHGCAAPCISIPRRDGLQTVILAPFGVVVRVVLVVLVAAILVSGDSEIVAAGLRAVTDLTGVGDSPNYLVLVSVR</sequence>
<name>A0ABT5ZRD7_9ACTN</name>
<dbReference type="EMBL" id="JARJBC010000017">
    <property type="protein sequence ID" value="MDF3292385.1"/>
    <property type="molecule type" value="Genomic_DNA"/>
</dbReference>
<feature type="transmembrane region" description="Helical" evidence="1">
    <location>
        <begin position="29"/>
        <end position="51"/>
    </location>
</feature>
<proteinExistence type="predicted"/>
<protein>
    <submittedName>
        <fullName evidence="2">Uncharacterized protein</fullName>
    </submittedName>
</protein>
<accession>A0ABT5ZRD7</accession>
<evidence type="ECO:0000256" key="1">
    <source>
        <dbReference type="SAM" id="Phobius"/>
    </source>
</evidence>
<reference evidence="2 3" key="1">
    <citation type="submission" date="2023-03" db="EMBL/GenBank/DDBJ databases">
        <title>Draft genome sequence of Streptomyces sp. RB6PN23 isolated from peat swamp forest in Thailand.</title>
        <authorList>
            <person name="Klaysubun C."/>
            <person name="Duangmal K."/>
        </authorList>
    </citation>
    <scope>NUCLEOTIDE SEQUENCE [LARGE SCALE GENOMIC DNA]</scope>
    <source>
        <strain evidence="2 3">RB6PN23</strain>
    </source>
</reference>
<keyword evidence="3" id="KW-1185">Reference proteome</keyword>
<keyword evidence="1" id="KW-0472">Membrane</keyword>